<dbReference type="EC" id="3.5.1.4" evidence="2"/>
<evidence type="ECO:0000313" key="3">
    <source>
        <dbReference type="Proteomes" id="UP000245212"/>
    </source>
</evidence>
<dbReference type="AlphaFoldDB" id="A0A2V1JYD6"/>
<dbReference type="GO" id="GO:0004040">
    <property type="term" value="F:amidase activity"/>
    <property type="evidence" value="ECO:0007669"/>
    <property type="project" value="UniProtKB-EC"/>
</dbReference>
<dbReference type="InterPro" id="IPR023631">
    <property type="entry name" value="Amidase_dom"/>
</dbReference>
<dbReference type="InterPro" id="IPR000120">
    <property type="entry name" value="Amidase"/>
</dbReference>
<gene>
    <name evidence="2" type="ORF">DD235_14220</name>
</gene>
<keyword evidence="2" id="KW-0378">Hydrolase</keyword>
<dbReference type="EMBL" id="QETA01000007">
    <property type="protein sequence ID" value="PWF21432.1"/>
    <property type="molecule type" value="Genomic_DNA"/>
</dbReference>
<protein>
    <submittedName>
        <fullName evidence="2">Amidase</fullName>
        <ecNumber evidence="2">3.5.1.4</ecNumber>
    </submittedName>
</protein>
<dbReference type="SUPFAM" id="SSF75304">
    <property type="entry name" value="Amidase signature (AS) enzymes"/>
    <property type="match status" value="1"/>
</dbReference>
<proteinExistence type="predicted"/>
<dbReference type="PANTHER" id="PTHR11895:SF176">
    <property type="entry name" value="AMIDASE AMID-RELATED"/>
    <property type="match status" value="1"/>
</dbReference>
<dbReference type="RefSeq" id="WP_109062776.1">
    <property type="nucleotide sequence ID" value="NZ_QETA01000007.1"/>
</dbReference>
<keyword evidence="3" id="KW-1185">Reference proteome</keyword>
<name>A0A2V1JYD6_9BURK</name>
<evidence type="ECO:0000259" key="1">
    <source>
        <dbReference type="Pfam" id="PF01425"/>
    </source>
</evidence>
<comment type="caution">
    <text evidence="2">The sequence shown here is derived from an EMBL/GenBank/DDBJ whole genome shotgun (WGS) entry which is preliminary data.</text>
</comment>
<dbReference type="Proteomes" id="UP000245212">
    <property type="component" value="Unassembled WGS sequence"/>
</dbReference>
<dbReference type="InterPro" id="IPR020556">
    <property type="entry name" value="Amidase_CS"/>
</dbReference>
<accession>A0A2V1JYD6</accession>
<dbReference type="InterPro" id="IPR036928">
    <property type="entry name" value="AS_sf"/>
</dbReference>
<reference evidence="3" key="1">
    <citation type="submission" date="2018-05" db="EMBL/GenBank/DDBJ databases">
        <authorList>
            <person name="Li Y."/>
        </authorList>
    </citation>
    <scope>NUCLEOTIDE SEQUENCE [LARGE SCALE GENOMIC DNA]</scope>
    <source>
        <strain evidence="3">3d-2-2</strain>
    </source>
</reference>
<dbReference type="Pfam" id="PF01425">
    <property type="entry name" value="Amidase"/>
    <property type="match status" value="1"/>
</dbReference>
<dbReference type="NCBIfam" id="NF005460">
    <property type="entry name" value="PRK07056.1"/>
    <property type="match status" value="1"/>
</dbReference>
<dbReference type="PANTHER" id="PTHR11895">
    <property type="entry name" value="TRANSAMIDASE"/>
    <property type="match status" value="1"/>
</dbReference>
<dbReference type="Gene3D" id="3.90.1300.10">
    <property type="entry name" value="Amidase signature (AS) domain"/>
    <property type="match status" value="1"/>
</dbReference>
<evidence type="ECO:0000313" key="2">
    <source>
        <dbReference type="EMBL" id="PWF21432.1"/>
    </source>
</evidence>
<dbReference type="PROSITE" id="PS00571">
    <property type="entry name" value="AMIDASES"/>
    <property type="match status" value="1"/>
</dbReference>
<feature type="domain" description="Amidase" evidence="1">
    <location>
        <begin position="22"/>
        <end position="436"/>
    </location>
</feature>
<organism evidence="2 3">
    <name type="scientific">Corticimicrobacter populi</name>
    <dbReference type="NCBI Taxonomy" id="2175229"/>
    <lineage>
        <taxon>Bacteria</taxon>
        <taxon>Pseudomonadati</taxon>
        <taxon>Pseudomonadota</taxon>
        <taxon>Betaproteobacteria</taxon>
        <taxon>Burkholderiales</taxon>
        <taxon>Alcaligenaceae</taxon>
        <taxon>Corticimicrobacter</taxon>
    </lineage>
</organism>
<sequence length="447" mass="46675">MLPTISQLQRDLDEGRTTSLALTDAALARIDDTGGEGARAFTQVYRNQALAAARASDLLRAAGLRRSAIDGLPISVKDLFDITGQPTTAGSAVLRDAEPARANALIVQRLIDAGAIIVGRTNMTEFAFSGLGLNPHYGTPRSPWDRATGRIPGGSSSGAGVSVADGMSVAAIGTDTGGSVRIPSAFCGLTGFKPTASRVSQQGTLPLSASLDSIGPLAASVECCAILDAILSGSPYAAPQAPDLSSLRFAVPANLVLDGADDHVRATFAATLERLAQAGAQIRTIDIPEFNELAHINRKGGFTCSESWHWHQSLLESREAEYDPRVSSRILRGKAMSAADYIDVLQARPQWIAGVESRLQSFDALLLPTVPVTAPVIADLEASDEAYFAANGLILRNPTLINFLDGCALSLPCHAVGTAPVGLMVAGIGGQDQRILDIGQTIEATLA</sequence>